<protein>
    <submittedName>
        <fullName evidence="2">DUF3833 domain-containing protein</fullName>
    </submittedName>
</protein>
<dbReference type="RefSeq" id="WP_126798064.1">
    <property type="nucleotide sequence ID" value="NZ_PIPO01000001.1"/>
</dbReference>
<feature type="signal peptide" evidence="1">
    <location>
        <begin position="1"/>
        <end position="23"/>
    </location>
</feature>
<comment type="caution">
    <text evidence="2">The sequence shown here is derived from an EMBL/GenBank/DDBJ whole genome shotgun (WGS) entry which is preliminary data.</text>
</comment>
<proteinExistence type="predicted"/>
<dbReference type="Pfam" id="PF12915">
    <property type="entry name" value="DUF3833"/>
    <property type="match status" value="1"/>
</dbReference>
<evidence type="ECO:0000313" key="2">
    <source>
        <dbReference type="EMBL" id="RUO35049.1"/>
    </source>
</evidence>
<dbReference type="InterPro" id="IPR024409">
    <property type="entry name" value="DUF3833"/>
</dbReference>
<evidence type="ECO:0000256" key="1">
    <source>
        <dbReference type="SAM" id="SignalP"/>
    </source>
</evidence>
<dbReference type="EMBL" id="PIPO01000001">
    <property type="protein sequence ID" value="RUO35049.1"/>
    <property type="molecule type" value="Genomic_DNA"/>
</dbReference>
<keyword evidence="1" id="KW-0732">Signal</keyword>
<keyword evidence="3" id="KW-1185">Reference proteome</keyword>
<name>A0A432WMX6_9GAMM</name>
<organism evidence="2 3">
    <name type="scientific">Aliidiomarina soli</name>
    <dbReference type="NCBI Taxonomy" id="1928574"/>
    <lineage>
        <taxon>Bacteria</taxon>
        <taxon>Pseudomonadati</taxon>
        <taxon>Pseudomonadota</taxon>
        <taxon>Gammaproteobacteria</taxon>
        <taxon>Alteromonadales</taxon>
        <taxon>Idiomarinaceae</taxon>
        <taxon>Aliidiomarina</taxon>
    </lineage>
</organism>
<feature type="chain" id="PRO_5019453127" evidence="1">
    <location>
        <begin position="24"/>
        <end position="177"/>
    </location>
</feature>
<dbReference type="Proteomes" id="UP000287823">
    <property type="component" value="Unassembled WGS sequence"/>
</dbReference>
<dbReference type="AlphaFoldDB" id="A0A432WMX6"/>
<accession>A0A432WMX6</accession>
<gene>
    <name evidence="2" type="ORF">CWE14_03370</name>
</gene>
<evidence type="ECO:0000313" key="3">
    <source>
        <dbReference type="Proteomes" id="UP000287823"/>
    </source>
</evidence>
<sequence>MTVKSILIAVATMALLTACSASIDDYQGESPELKLETFFNGPLVAHGMVQNRSGKVTQRFTATMEGTWEGNEGVLDEQFYWDDGREQERVWRLTKVGANTYEGRAGDVEGTAVGTTAGNALNWVYKLQVETGGRTLNVTLDDWMYLLDEDRMINRTKMTYFGFHVGDITLYIERTQP</sequence>
<reference evidence="2 3" key="1">
    <citation type="journal article" date="2011" name="Front. Microbiol.">
        <title>Genomic signatures of strain selection and enhancement in Bacillus atrophaeus var. globigii, a historical biowarfare simulant.</title>
        <authorList>
            <person name="Gibbons H.S."/>
            <person name="Broomall S.M."/>
            <person name="McNew L.A."/>
            <person name="Daligault H."/>
            <person name="Chapman C."/>
            <person name="Bruce D."/>
            <person name="Karavis M."/>
            <person name="Krepps M."/>
            <person name="McGregor P.A."/>
            <person name="Hong C."/>
            <person name="Park K.H."/>
            <person name="Akmal A."/>
            <person name="Feldman A."/>
            <person name="Lin J.S."/>
            <person name="Chang W.E."/>
            <person name="Higgs B.W."/>
            <person name="Demirev P."/>
            <person name="Lindquist J."/>
            <person name="Liem A."/>
            <person name="Fochler E."/>
            <person name="Read T.D."/>
            <person name="Tapia R."/>
            <person name="Johnson S."/>
            <person name="Bishop-Lilly K.A."/>
            <person name="Detter C."/>
            <person name="Han C."/>
            <person name="Sozhamannan S."/>
            <person name="Rosenzweig C.N."/>
            <person name="Skowronski E.W."/>
        </authorList>
    </citation>
    <scope>NUCLEOTIDE SEQUENCE [LARGE SCALE GENOMIC DNA]</scope>
    <source>
        <strain evidence="2 3">Y4G10-17</strain>
    </source>
</reference>
<dbReference type="PROSITE" id="PS51257">
    <property type="entry name" value="PROKAR_LIPOPROTEIN"/>
    <property type="match status" value="1"/>
</dbReference>